<protein>
    <recommendedName>
        <fullName evidence="1">Heterokaryon incompatibility domain-containing protein</fullName>
    </recommendedName>
</protein>
<dbReference type="InterPro" id="IPR010730">
    <property type="entry name" value="HET"/>
</dbReference>
<sequence>MEVLDEGDHLHPRLCDRCQPWSRWKPRPDWSLAVPRYLLTFDHLDANRHCLVCMHILSAVNARIATLESLHIPPTKLLVRVVGPIDLNGSNHYSKVDGWKQIQERRIEQGLPLGIWLLIDVFNVPEPDSPTVRADLCHFGSLYPDGVEPLIVTTFTPRLRAYYTHDGTLSKIEDGNVPHFDMPTIKGWLRFCEENHGPQCLDSTGSTRKMIMPSQSSRLSLKMDGGVSSLKSINTKAVGRFAQKIQRRTFPSQHIQCQPIISKEAIPPGFRLVDTRAFCIVKPDTPVPFVALSYMWSPGGAESSDIKLEKANISLLESPGSLIGSRLPKLILQAMSLCCGLGEQYLWIDRLCIVQDDWDSKSTQIKAMGSIYRSASFTIIAALDSRTTDMGLPGHPEQARRPWSSAFRPLVDFMNDFHLVIPNGVQDIVDKSMWNQRGWTFQERLLSKRRLFITEYEVIFQCASATVEEEFTWDWNYQRLCRTANTSGRWIDESTYSLSPSELALLLMPGYVEEEQDHLKFLNEKFSPDKPSLYHYKRIAEDYSAHQLTFKSDKIHAFNGVANTMTAKFNSRMLFGVPERLLPRCLSWTCKSSQVGWEDLAAIPSWSWASCAYPIEFNYWSEESAWAHSDDDRIEEDECRIVQYYYQDPEKGLRKLAIEQPPFSKLHKTKARDSSPERAIWHDCIHNPRRAASRSQLNPDIIALAAAEFPGSLVFNTTVASLRIGSDDENKSHGYDLALIYNAAGESVGYVGKTGLNWMRAHESSDGNKKILNFIVLSGIWSDVYFFGMGQSKASMLAARPGRKNADYHWDLTVMLVDRLPYKGFVARRVDIGTIPVCLWNECNPRWETVVLC</sequence>
<dbReference type="EMBL" id="JAPCWZ010000003">
    <property type="protein sequence ID" value="KAK8872712.1"/>
    <property type="molecule type" value="Genomic_DNA"/>
</dbReference>
<accession>A0ABR2J4K2</accession>
<comment type="caution">
    <text evidence="2">The sequence shown here is derived from an EMBL/GenBank/DDBJ whole genome shotgun (WGS) entry which is preliminary data.</text>
</comment>
<feature type="domain" description="Heterokaryon incompatibility" evidence="1">
    <location>
        <begin position="289"/>
        <end position="443"/>
    </location>
</feature>
<proteinExistence type="predicted"/>
<dbReference type="Pfam" id="PF06985">
    <property type="entry name" value="HET"/>
    <property type="match status" value="1"/>
</dbReference>
<evidence type="ECO:0000313" key="3">
    <source>
        <dbReference type="Proteomes" id="UP001390339"/>
    </source>
</evidence>
<organism evidence="2 3">
    <name type="scientific">Apiospora arundinis</name>
    <dbReference type="NCBI Taxonomy" id="335852"/>
    <lineage>
        <taxon>Eukaryota</taxon>
        <taxon>Fungi</taxon>
        <taxon>Dikarya</taxon>
        <taxon>Ascomycota</taxon>
        <taxon>Pezizomycotina</taxon>
        <taxon>Sordariomycetes</taxon>
        <taxon>Xylariomycetidae</taxon>
        <taxon>Amphisphaeriales</taxon>
        <taxon>Apiosporaceae</taxon>
        <taxon>Apiospora</taxon>
    </lineage>
</organism>
<dbReference type="PANTHER" id="PTHR33112">
    <property type="entry name" value="DOMAIN PROTEIN, PUTATIVE-RELATED"/>
    <property type="match status" value="1"/>
</dbReference>
<name>A0ABR2J4K2_9PEZI</name>
<dbReference type="PANTHER" id="PTHR33112:SF12">
    <property type="entry name" value="HETEROKARYON INCOMPATIBILITY DOMAIN-CONTAINING PROTEIN"/>
    <property type="match status" value="1"/>
</dbReference>
<gene>
    <name evidence="2" type="ORF">PGQ11_003226</name>
</gene>
<reference evidence="2 3" key="1">
    <citation type="journal article" date="2024" name="IMA Fungus">
        <title>Apiospora arundinis, a panoply of carbohydrate-active enzymes and secondary metabolites.</title>
        <authorList>
            <person name="Sorensen T."/>
            <person name="Petersen C."/>
            <person name="Muurmann A.T."/>
            <person name="Christiansen J.V."/>
            <person name="Brundto M.L."/>
            <person name="Overgaard C.K."/>
            <person name="Boysen A.T."/>
            <person name="Wollenberg R.D."/>
            <person name="Larsen T.O."/>
            <person name="Sorensen J.L."/>
            <person name="Nielsen K.L."/>
            <person name="Sondergaard T.E."/>
        </authorList>
    </citation>
    <scope>NUCLEOTIDE SEQUENCE [LARGE SCALE GENOMIC DNA]</scope>
    <source>
        <strain evidence="2 3">AAU 773</strain>
    </source>
</reference>
<evidence type="ECO:0000259" key="1">
    <source>
        <dbReference type="Pfam" id="PF06985"/>
    </source>
</evidence>
<keyword evidence="3" id="KW-1185">Reference proteome</keyword>
<dbReference type="Proteomes" id="UP001390339">
    <property type="component" value="Unassembled WGS sequence"/>
</dbReference>
<evidence type="ECO:0000313" key="2">
    <source>
        <dbReference type="EMBL" id="KAK8872712.1"/>
    </source>
</evidence>